<dbReference type="EMBL" id="JALNTZ010000003">
    <property type="protein sequence ID" value="KAJ3659533.1"/>
    <property type="molecule type" value="Genomic_DNA"/>
</dbReference>
<sequence length="68" mass="7382">MYKFIIFELTFSFNCTLTPIKSAPGTGDVSFGCLLDRNYEFCNYAPPPSLATNENFTTIEFAAGVGGA</sequence>
<name>A0AA38IKB4_9CUCU</name>
<dbReference type="Proteomes" id="UP001168821">
    <property type="component" value="Unassembled WGS sequence"/>
</dbReference>
<accession>A0AA38IKB4</accession>
<organism evidence="1 2">
    <name type="scientific">Zophobas morio</name>
    <dbReference type="NCBI Taxonomy" id="2755281"/>
    <lineage>
        <taxon>Eukaryota</taxon>
        <taxon>Metazoa</taxon>
        <taxon>Ecdysozoa</taxon>
        <taxon>Arthropoda</taxon>
        <taxon>Hexapoda</taxon>
        <taxon>Insecta</taxon>
        <taxon>Pterygota</taxon>
        <taxon>Neoptera</taxon>
        <taxon>Endopterygota</taxon>
        <taxon>Coleoptera</taxon>
        <taxon>Polyphaga</taxon>
        <taxon>Cucujiformia</taxon>
        <taxon>Tenebrionidae</taxon>
        <taxon>Zophobas</taxon>
    </lineage>
</organism>
<evidence type="ECO:0000313" key="2">
    <source>
        <dbReference type="Proteomes" id="UP001168821"/>
    </source>
</evidence>
<dbReference type="AlphaFoldDB" id="A0AA38IKB4"/>
<keyword evidence="2" id="KW-1185">Reference proteome</keyword>
<gene>
    <name evidence="1" type="ORF">Zmor_011217</name>
</gene>
<proteinExistence type="predicted"/>
<protein>
    <submittedName>
        <fullName evidence="1">Uncharacterized protein</fullName>
    </submittedName>
</protein>
<comment type="caution">
    <text evidence="1">The sequence shown here is derived from an EMBL/GenBank/DDBJ whole genome shotgun (WGS) entry which is preliminary data.</text>
</comment>
<reference evidence="1" key="1">
    <citation type="journal article" date="2023" name="G3 (Bethesda)">
        <title>Whole genome assemblies of Zophobas morio and Tenebrio molitor.</title>
        <authorList>
            <person name="Kaur S."/>
            <person name="Stinson S.A."/>
            <person name="diCenzo G.C."/>
        </authorList>
    </citation>
    <scope>NUCLEOTIDE SEQUENCE</scope>
    <source>
        <strain evidence="1">QUZm001</strain>
    </source>
</reference>
<evidence type="ECO:0000313" key="1">
    <source>
        <dbReference type="EMBL" id="KAJ3659533.1"/>
    </source>
</evidence>